<dbReference type="EMBL" id="LAZR01009507">
    <property type="protein sequence ID" value="KKM72247.1"/>
    <property type="molecule type" value="Genomic_DNA"/>
</dbReference>
<name>A0A0F9MSQ0_9ZZZZ</name>
<dbReference type="Gene3D" id="3.40.50.410">
    <property type="entry name" value="von Willebrand factor, type A domain"/>
    <property type="match status" value="1"/>
</dbReference>
<dbReference type="CDD" id="cd00198">
    <property type="entry name" value="vWFA"/>
    <property type="match status" value="1"/>
</dbReference>
<proteinExistence type="predicted"/>
<sequence length="305" mass="33772">MRTTISINGNLWGGHCGNCWPPCGGHCFPPYEPKPWPWDRPLPPYRPWRPWILPLPTPAPKPRAPVRRKKTITRKRAPVRRHTMARGKKETYITLVLDRSGSMYNCQAAALDALNEQIGAIKKNAKKGGKTFVSVIIFDDSIDIIRENVPAEEISKIESAEYQLGGSTALRDAMLTAIETMQEKQNSAKNQGFLVILISDGQENASGTSAEQLKSRIGELQGTDRWTFTYMLDGHTWEEATDFAWSTGVNLGNVSSYTSTPAGTGKASEVMQNASINYLCARSRGETSSKTFYNEGDGAESKVKE</sequence>
<evidence type="ECO:0000313" key="2">
    <source>
        <dbReference type="EMBL" id="KKM72247.1"/>
    </source>
</evidence>
<reference evidence="2" key="1">
    <citation type="journal article" date="2015" name="Nature">
        <title>Complex archaea that bridge the gap between prokaryotes and eukaryotes.</title>
        <authorList>
            <person name="Spang A."/>
            <person name="Saw J.H."/>
            <person name="Jorgensen S.L."/>
            <person name="Zaremba-Niedzwiedzka K."/>
            <person name="Martijn J."/>
            <person name="Lind A.E."/>
            <person name="van Eijk R."/>
            <person name="Schleper C."/>
            <person name="Guy L."/>
            <person name="Ettema T.J."/>
        </authorList>
    </citation>
    <scope>NUCLEOTIDE SEQUENCE</scope>
</reference>
<gene>
    <name evidence="2" type="ORF">LCGC14_1422470</name>
</gene>
<accession>A0A0F9MSQ0</accession>
<evidence type="ECO:0000259" key="1">
    <source>
        <dbReference type="PROSITE" id="PS50234"/>
    </source>
</evidence>
<dbReference type="AlphaFoldDB" id="A0A0F9MSQ0"/>
<dbReference type="InterPro" id="IPR036465">
    <property type="entry name" value="vWFA_dom_sf"/>
</dbReference>
<feature type="domain" description="VWFA" evidence="1">
    <location>
        <begin position="92"/>
        <end position="305"/>
    </location>
</feature>
<dbReference type="SUPFAM" id="SSF53300">
    <property type="entry name" value="vWA-like"/>
    <property type="match status" value="1"/>
</dbReference>
<dbReference type="InterPro" id="IPR002035">
    <property type="entry name" value="VWF_A"/>
</dbReference>
<protein>
    <recommendedName>
        <fullName evidence="1">VWFA domain-containing protein</fullName>
    </recommendedName>
</protein>
<dbReference type="Pfam" id="PF13519">
    <property type="entry name" value="VWA_2"/>
    <property type="match status" value="1"/>
</dbReference>
<dbReference type="PROSITE" id="PS50234">
    <property type="entry name" value="VWFA"/>
    <property type="match status" value="1"/>
</dbReference>
<comment type="caution">
    <text evidence="2">The sequence shown here is derived from an EMBL/GenBank/DDBJ whole genome shotgun (WGS) entry which is preliminary data.</text>
</comment>
<organism evidence="2">
    <name type="scientific">marine sediment metagenome</name>
    <dbReference type="NCBI Taxonomy" id="412755"/>
    <lineage>
        <taxon>unclassified sequences</taxon>
        <taxon>metagenomes</taxon>
        <taxon>ecological metagenomes</taxon>
    </lineage>
</organism>